<evidence type="ECO:0000313" key="3">
    <source>
        <dbReference type="Proteomes" id="UP000032266"/>
    </source>
</evidence>
<dbReference type="HOGENOM" id="CLU_1813070_0_0_6"/>
<dbReference type="EMBL" id="CP007142">
    <property type="protein sequence ID" value="AJQ92990.1"/>
    <property type="molecule type" value="Genomic_DNA"/>
</dbReference>
<keyword evidence="1" id="KW-0732">Signal</keyword>
<proteinExistence type="predicted"/>
<evidence type="ECO:0000313" key="2">
    <source>
        <dbReference type="EMBL" id="AJQ92990.1"/>
    </source>
</evidence>
<gene>
    <name evidence="2" type="ORF">YC6258_00940</name>
</gene>
<protein>
    <recommendedName>
        <fullName evidence="4">Rhamnogalacturonan lyase domain-containing protein</fullName>
    </recommendedName>
</protein>
<dbReference type="RefSeq" id="WP_044615917.1">
    <property type="nucleotide sequence ID" value="NZ_CP007142.1"/>
</dbReference>
<feature type="chain" id="PRO_5002183427" description="Rhamnogalacturonan lyase domain-containing protein" evidence="1">
    <location>
        <begin position="24"/>
        <end position="142"/>
    </location>
</feature>
<organism evidence="2 3">
    <name type="scientific">Gynuella sunshinyii YC6258</name>
    <dbReference type="NCBI Taxonomy" id="1445510"/>
    <lineage>
        <taxon>Bacteria</taxon>
        <taxon>Pseudomonadati</taxon>
        <taxon>Pseudomonadota</taxon>
        <taxon>Gammaproteobacteria</taxon>
        <taxon>Oceanospirillales</taxon>
        <taxon>Saccharospirillaceae</taxon>
        <taxon>Gynuella</taxon>
    </lineage>
</organism>
<feature type="signal peptide" evidence="1">
    <location>
        <begin position="1"/>
        <end position="23"/>
    </location>
</feature>
<sequence>MKTLKSVIVTGAAVLGLSGFATAGNLDVPVSWDHAQGRAQDFYYVLTMTDQNGITDTYTLTPTAGADSVTIKDIPAGEYTVNSWAYRVYPGLGNTVKRLDYGPQALSGTVKISDTGSTVFSKTLSIGRYYDEGKFVTEASFI</sequence>
<evidence type="ECO:0000256" key="1">
    <source>
        <dbReference type="SAM" id="SignalP"/>
    </source>
</evidence>
<keyword evidence="3" id="KW-1185">Reference proteome</keyword>
<dbReference type="KEGG" id="gsn:YC6258_00940"/>
<reference evidence="2 3" key="1">
    <citation type="submission" date="2014-01" db="EMBL/GenBank/DDBJ databases">
        <title>Full genme sequencing of cellulolytic bacterium Gynuella sunshinyii YC6258T gen. nov., sp. nov.</title>
        <authorList>
            <person name="Khan H."/>
            <person name="Chung E.J."/>
            <person name="Chung Y.R."/>
        </authorList>
    </citation>
    <scope>NUCLEOTIDE SEQUENCE [LARGE SCALE GENOMIC DNA]</scope>
    <source>
        <strain evidence="2 3">YC6258</strain>
    </source>
</reference>
<dbReference type="AlphaFoldDB" id="A0A0C5V093"/>
<dbReference type="Proteomes" id="UP000032266">
    <property type="component" value="Chromosome"/>
</dbReference>
<accession>A0A0C5V093</accession>
<name>A0A0C5V093_9GAMM</name>
<evidence type="ECO:0008006" key="4">
    <source>
        <dbReference type="Google" id="ProtNLM"/>
    </source>
</evidence>